<dbReference type="EMBL" id="JACJFM010000046">
    <property type="protein sequence ID" value="MBB1489203.1"/>
    <property type="molecule type" value="Genomic_DNA"/>
</dbReference>
<dbReference type="Pfam" id="PF13409">
    <property type="entry name" value="GST_N_2"/>
    <property type="match status" value="1"/>
</dbReference>
<dbReference type="AlphaFoldDB" id="A0A839IUS4"/>
<dbReference type="InterPro" id="IPR004045">
    <property type="entry name" value="Glutathione_S-Trfase_N"/>
</dbReference>
<name>A0A839IUS4_9GAMM</name>
<comment type="caution">
    <text evidence="2">The sequence shown here is derived from an EMBL/GenBank/DDBJ whole genome shotgun (WGS) entry which is preliminary data.</text>
</comment>
<dbReference type="SUPFAM" id="SSF52833">
    <property type="entry name" value="Thioredoxin-like"/>
    <property type="match status" value="1"/>
</dbReference>
<sequence length="217" mass="24694">MELIIGNKNYSSWSLRAWFMLKAFDLPFTERRLALFEDEFYNEIARYAPSGKVPALIDNGIKVWDSLAICEYVNDNYIEGKGWPAEVADKAMARSVVSEMHSGFFALRNELPMNCRAVRRVELSDDARKDIGRIDAMWQQLRAQNAGKGPWLFGELSIVDVFYAPVAIRFKGYGISVSKESEQYILHILNHPAIQLWVSDAENEQEIIEIAEAGEPA</sequence>
<evidence type="ECO:0000313" key="2">
    <source>
        <dbReference type="EMBL" id="MBB1489203.1"/>
    </source>
</evidence>
<dbReference type="GO" id="GO:0004364">
    <property type="term" value="F:glutathione transferase activity"/>
    <property type="evidence" value="ECO:0007669"/>
    <property type="project" value="TreeGrafter"/>
</dbReference>
<dbReference type="RefSeq" id="WP_182811061.1">
    <property type="nucleotide sequence ID" value="NZ_JACJFM010000046.1"/>
</dbReference>
<dbReference type="PANTHER" id="PTHR42673">
    <property type="entry name" value="MALEYLACETOACETATE ISOMERASE"/>
    <property type="match status" value="1"/>
</dbReference>
<dbReference type="SUPFAM" id="SSF47616">
    <property type="entry name" value="GST C-terminal domain-like"/>
    <property type="match status" value="1"/>
</dbReference>
<dbReference type="GO" id="GO:0006749">
    <property type="term" value="P:glutathione metabolic process"/>
    <property type="evidence" value="ECO:0007669"/>
    <property type="project" value="TreeGrafter"/>
</dbReference>
<dbReference type="InterPro" id="IPR036249">
    <property type="entry name" value="Thioredoxin-like_sf"/>
</dbReference>
<keyword evidence="3" id="KW-1185">Reference proteome</keyword>
<dbReference type="Gene3D" id="1.20.1050.10">
    <property type="match status" value="1"/>
</dbReference>
<reference evidence="2 3" key="1">
    <citation type="submission" date="2020-08" db="EMBL/GenBank/DDBJ databases">
        <title>Oceanospirillum sp. nov. isolated from marine sediment.</title>
        <authorList>
            <person name="Ji X."/>
        </authorList>
    </citation>
    <scope>NUCLEOTIDE SEQUENCE [LARGE SCALE GENOMIC DNA]</scope>
    <source>
        <strain evidence="2 3">D5</strain>
    </source>
</reference>
<dbReference type="CDD" id="cd03194">
    <property type="entry name" value="GST_C_3"/>
    <property type="match status" value="1"/>
</dbReference>
<accession>A0A839IUS4</accession>
<dbReference type="InterPro" id="IPR040079">
    <property type="entry name" value="Glutathione_S-Trfase"/>
</dbReference>
<organism evidence="2 3">
    <name type="scientific">Oceanospirillum sediminis</name>
    <dbReference type="NCBI Taxonomy" id="2760088"/>
    <lineage>
        <taxon>Bacteria</taxon>
        <taxon>Pseudomonadati</taxon>
        <taxon>Pseudomonadota</taxon>
        <taxon>Gammaproteobacteria</taxon>
        <taxon>Oceanospirillales</taxon>
        <taxon>Oceanospirillaceae</taxon>
        <taxon>Oceanospirillum</taxon>
    </lineage>
</organism>
<dbReference type="InterPro" id="IPR036282">
    <property type="entry name" value="Glutathione-S-Trfase_C_sf"/>
</dbReference>
<dbReference type="PANTHER" id="PTHR42673:SF4">
    <property type="entry name" value="MALEYLACETOACETATE ISOMERASE"/>
    <property type="match status" value="1"/>
</dbReference>
<protein>
    <submittedName>
        <fullName evidence="2">Glutathione S-transferase family protein</fullName>
    </submittedName>
</protein>
<proteinExistence type="predicted"/>
<dbReference type="Proteomes" id="UP000565262">
    <property type="component" value="Unassembled WGS sequence"/>
</dbReference>
<dbReference type="CDD" id="cd03043">
    <property type="entry name" value="GST_N_1"/>
    <property type="match status" value="1"/>
</dbReference>
<dbReference type="Gene3D" id="3.40.30.10">
    <property type="entry name" value="Glutaredoxin"/>
    <property type="match status" value="1"/>
</dbReference>
<evidence type="ECO:0000313" key="3">
    <source>
        <dbReference type="Proteomes" id="UP000565262"/>
    </source>
</evidence>
<dbReference type="SFLD" id="SFLDS00019">
    <property type="entry name" value="Glutathione_Transferase_(cytos"/>
    <property type="match status" value="1"/>
</dbReference>
<keyword evidence="2" id="KW-0808">Transferase</keyword>
<evidence type="ECO:0000259" key="1">
    <source>
        <dbReference type="PROSITE" id="PS50404"/>
    </source>
</evidence>
<dbReference type="GO" id="GO:0006559">
    <property type="term" value="P:L-phenylalanine catabolic process"/>
    <property type="evidence" value="ECO:0007669"/>
    <property type="project" value="TreeGrafter"/>
</dbReference>
<feature type="domain" description="GST N-terminal" evidence="1">
    <location>
        <begin position="1"/>
        <end position="81"/>
    </location>
</feature>
<gene>
    <name evidence="2" type="ORF">H4O21_21565</name>
</gene>
<dbReference type="Pfam" id="PF13410">
    <property type="entry name" value="GST_C_2"/>
    <property type="match status" value="1"/>
</dbReference>
<dbReference type="GO" id="GO:0016034">
    <property type="term" value="F:maleylacetoacetate isomerase activity"/>
    <property type="evidence" value="ECO:0007669"/>
    <property type="project" value="TreeGrafter"/>
</dbReference>
<dbReference type="PROSITE" id="PS50404">
    <property type="entry name" value="GST_NTER"/>
    <property type="match status" value="1"/>
</dbReference>